<sequence length="79" mass="8356">MTSPGTTCSPAWGDPPGLVVVDDPAWRDAGPEEIGEALERDDPGNPDPVGIMVVDLAIANQDVEDCRGPDTRARFHGTE</sequence>
<proteinExistence type="predicted"/>
<protein>
    <submittedName>
        <fullName evidence="2">Uncharacterized protein</fullName>
    </submittedName>
</protein>
<accession>A0ABV1ZXH9</accession>
<evidence type="ECO:0000313" key="3">
    <source>
        <dbReference type="Proteomes" id="UP001432401"/>
    </source>
</evidence>
<organism evidence="2 3">
    <name type="scientific">Nocardiopsis tropica</name>
    <dbReference type="NCBI Taxonomy" id="109330"/>
    <lineage>
        <taxon>Bacteria</taxon>
        <taxon>Bacillati</taxon>
        <taxon>Actinomycetota</taxon>
        <taxon>Actinomycetes</taxon>
        <taxon>Streptosporangiales</taxon>
        <taxon>Nocardiopsidaceae</taxon>
        <taxon>Nocardiopsis</taxon>
    </lineage>
</organism>
<reference evidence="2 3" key="1">
    <citation type="submission" date="2024-06" db="EMBL/GenBank/DDBJ databases">
        <authorList>
            <person name="Bataeva Y.V."/>
            <person name="Grigorian L.N."/>
            <person name="Solomentsev V.I."/>
        </authorList>
    </citation>
    <scope>NUCLEOTIDE SEQUENCE [LARGE SCALE GENOMIC DNA]</scope>
    <source>
        <strain evidence="3">SCPM-O-B-12605 (RCAM04882)</strain>
    </source>
</reference>
<name>A0ABV1ZXH9_9ACTN</name>
<evidence type="ECO:0000313" key="2">
    <source>
        <dbReference type="EMBL" id="MES0835624.1"/>
    </source>
</evidence>
<comment type="caution">
    <text evidence="2">The sequence shown here is derived from an EMBL/GenBank/DDBJ whole genome shotgun (WGS) entry which is preliminary data.</text>
</comment>
<evidence type="ECO:0000256" key="1">
    <source>
        <dbReference type="SAM" id="MobiDB-lite"/>
    </source>
</evidence>
<dbReference type="EMBL" id="JBEQNB010000009">
    <property type="protein sequence ID" value="MES0835624.1"/>
    <property type="molecule type" value="Genomic_DNA"/>
</dbReference>
<dbReference type="RefSeq" id="WP_352984534.1">
    <property type="nucleotide sequence ID" value="NZ_JBEQNA010000011.1"/>
</dbReference>
<feature type="region of interest" description="Disordered" evidence="1">
    <location>
        <begin position="27"/>
        <end position="46"/>
    </location>
</feature>
<keyword evidence="3" id="KW-1185">Reference proteome</keyword>
<gene>
    <name evidence="2" type="ORF">ABUK86_17740</name>
</gene>
<dbReference type="Proteomes" id="UP001432401">
    <property type="component" value="Unassembled WGS sequence"/>
</dbReference>